<feature type="chain" id="PRO_5043750303" description="Glutathione hydrolase proenzyme" evidence="8">
    <location>
        <begin position="23"/>
        <end position="560"/>
    </location>
</feature>
<comment type="PTM">
    <text evidence="6">Cleaved by autocatalysis into a large and a small subunit.</text>
</comment>
<dbReference type="InterPro" id="IPR029055">
    <property type="entry name" value="Ntn_hydrolases_N"/>
</dbReference>
<dbReference type="InterPro" id="IPR043137">
    <property type="entry name" value="GGT_ssub_C"/>
</dbReference>
<dbReference type="GO" id="GO:0006750">
    <property type="term" value="P:glutathione biosynthetic process"/>
    <property type="evidence" value="ECO:0007669"/>
    <property type="project" value="UniProtKB-KW"/>
</dbReference>
<evidence type="ECO:0000256" key="5">
    <source>
        <dbReference type="PIRSR" id="PIRSR600101-2"/>
    </source>
</evidence>
<feature type="signal peptide" evidence="8">
    <location>
        <begin position="1"/>
        <end position="22"/>
    </location>
</feature>
<dbReference type="Gene3D" id="1.10.246.130">
    <property type="match status" value="1"/>
</dbReference>
<dbReference type="GO" id="GO:0006751">
    <property type="term" value="P:glutathione catabolic process"/>
    <property type="evidence" value="ECO:0007669"/>
    <property type="project" value="UniProtKB-UniRule"/>
</dbReference>
<organism evidence="9">
    <name type="scientific">Telmatobacter sp. DSM 110680</name>
    <dbReference type="NCBI Taxonomy" id="3036704"/>
    <lineage>
        <taxon>Bacteria</taxon>
        <taxon>Pseudomonadati</taxon>
        <taxon>Acidobacteriota</taxon>
        <taxon>Terriglobia</taxon>
        <taxon>Terriglobales</taxon>
        <taxon>Acidobacteriaceae</taxon>
        <taxon>Telmatobacter</taxon>
    </lineage>
</organism>
<proteinExistence type="inferred from homology"/>
<dbReference type="GO" id="GO:0036374">
    <property type="term" value="F:glutathione hydrolase activity"/>
    <property type="evidence" value="ECO:0007669"/>
    <property type="project" value="UniProtKB-UniRule"/>
</dbReference>
<dbReference type="InterPro" id="IPR052896">
    <property type="entry name" value="GGT-like_enzyme"/>
</dbReference>
<comment type="pathway">
    <text evidence="6">Sulfur metabolism; glutathione metabolism.</text>
</comment>
<evidence type="ECO:0000256" key="7">
    <source>
        <dbReference type="SAM" id="MobiDB-lite"/>
    </source>
</evidence>
<dbReference type="InterPro" id="IPR000101">
    <property type="entry name" value="GGT_peptidase"/>
</dbReference>
<dbReference type="NCBIfam" id="TIGR00066">
    <property type="entry name" value="g_glut_trans"/>
    <property type="match status" value="1"/>
</dbReference>
<dbReference type="GO" id="GO:0103068">
    <property type="term" value="F:leukotriene C4 gamma-glutamyl transferase activity"/>
    <property type="evidence" value="ECO:0007669"/>
    <property type="project" value="UniProtKB-EC"/>
</dbReference>
<dbReference type="SUPFAM" id="SSF56235">
    <property type="entry name" value="N-terminal nucleophile aminohydrolases (Ntn hydrolases)"/>
    <property type="match status" value="1"/>
</dbReference>
<keyword evidence="6" id="KW-0317">Glutathione biosynthesis</keyword>
<comment type="catalytic activity">
    <reaction evidence="1 6">
        <text>an S-substituted glutathione + H2O = an S-substituted L-cysteinylglycine + L-glutamate</text>
        <dbReference type="Rhea" id="RHEA:59468"/>
        <dbReference type="ChEBI" id="CHEBI:15377"/>
        <dbReference type="ChEBI" id="CHEBI:29985"/>
        <dbReference type="ChEBI" id="CHEBI:90779"/>
        <dbReference type="ChEBI" id="CHEBI:143103"/>
        <dbReference type="EC" id="3.4.19.13"/>
    </reaction>
</comment>
<evidence type="ECO:0000256" key="8">
    <source>
        <dbReference type="SAM" id="SignalP"/>
    </source>
</evidence>
<keyword evidence="6 9" id="KW-0012">Acyltransferase</keyword>
<feature type="binding site" evidence="5">
    <location>
        <position position="452"/>
    </location>
    <ligand>
        <name>L-glutamate</name>
        <dbReference type="ChEBI" id="CHEBI:29985"/>
    </ligand>
</feature>
<accession>A0AAU7DDG4</accession>
<keyword evidence="6" id="KW-0378">Hydrolase</keyword>
<evidence type="ECO:0000256" key="2">
    <source>
        <dbReference type="ARBA" id="ARBA00001089"/>
    </source>
</evidence>
<comment type="similarity">
    <text evidence="6">Belongs to the gamma-glutamyltransferase family.</text>
</comment>
<evidence type="ECO:0000313" key="9">
    <source>
        <dbReference type="EMBL" id="XBH15416.1"/>
    </source>
</evidence>
<comment type="subunit">
    <text evidence="6">This enzyme consists of two polypeptide chains, which are synthesized in precursor form from a single polypeptide.</text>
</comment>
<dbReference type="RefSeq" id="WP_348260649.1">
    <property type="nucleotide sequence ID" value="NZ_CP121196.1"/>
</dbReference>
<protein>
    <recommendedName>
        <fullName evidence="6">Glutathione hydrolase proenzyme</fullName>
        <ecNumber evidence="6">2.3.2.2</ecNumber>
        <ecNumber evidence="6">3.4.19.13</ecNumber>
    </recommendedName>
    <component>
        <recommendedName>
            <fullName evidence="6">Glutathione hydrolase large chain</fullName>
        </recommendedName>
    </component>
    <component>
        <recommendedName>
            <fullName evidence="6">Glutathione hydrolase small chain</fullName>
        </recommendedName>
    </component>
</protein>
<evidence type="ECO:0000256" key="4">
    <source>
        <dbReference type="PIRSR" id="PIRSR600101-1"/>
    </source>
</evidence>
<dbReference type="PANTHER" id="PTHR43881:SF1">
    <property type="entry name" value="GAMMA-GLUTAMYLTRANSPEPTIDASE (AFU_ORTHOLOGUE AFUA_4G13580)"/>
    <property type="match status" value="1"/>
</dbReference>
<keyword evidence="6 9" id="KW-0808">Transferase</keyword>
<comment type="catalytic activity">
    <reaction evidence="3 6">
        <text>an N-terminal (5-L-glutamyl)-[peptide] + an alpha-amino acid = 5-L-glutamyl amino acid + an N-terminal L-alpha-aminoacyl-[peptide]</text>
        <dbReference type="Rhea" id="RHEA:23904"/>
        <dbReference type="Rhea" id="RHEA-COMP:9780"/>
        <dbReference type="Rhea" id="RHEA-COMP:9795"/>
        <dbReference type="ChEBI" id="CHEBI:77644"/>
        <dbReference type="ChEBI" id="CHEBI:78597"/>
        <dbReference type="ChEBI" id="CHEBI:78599"/>
        <dbReference type="ChEBI" id="CHEBI:78608"/>
        <dbReference type="EC" id="2.3.2.2"/>
    </reaction>
</comment>
<evidence type="ECO:0000256" key="6">
    <source>
        <dbReference type="RuleBase" id="RU368036"/>
    </source>
</evidence>
<keyword evidence="6" id="KW-0865">Zymogen</keyword>
<feature type="active site" description="Nucleophile" evidence="4">
    <location>
        <position position="370"/>
    </location>
</feature>
<evidence type="ECO:0000256" key="1">
    <source>
        <dbReference type="ARBA" id="ARBA00001049"/>
    </source>
</evidence>
<comment type="catalytic activity">
    <reaction evidence="2 6">
        <text>glutathione + H2O = L-cysteinylglycine + L-glutamate</text>
        <dbReference type="Rhea" id="RHEA:28807"/>
        <dbReference type="ChEBI" id="CHEBI:15377"/>
        <dbReference type="ChEBI" id="CHEBI:29985"/>
        <dbReference type="ChEBI" id="CHEBI:57925"/>
        <dbReference type="ChEBI" id="CHEBI:61694"/>
        <dbReference type="EC" id="3.4.19.13"/>
    </reaction>
</comment>
<dbReference type="InterPro" id="IPR043138">
    <property type="entry name" value="GGT_lsub"/>
</dbReference>
<evidence type="ECO:0000256" key="3">
    <source>
        <dbReference type="ARBA" id="ARBA00047417"/>
    </source>
</evidence>
<dbReference type="PRINTS" id="PR01210">
    <property type="entry name" value="GGTRANSPTASE"/>
</dbReference>
<keyword evidence="8" id="KW-0732">Signal</keyword>
<dbReference type="PANTHER" id="PTHR43881">
    <property type="entry name" value="GAMMA-GLUTAMYLTRANSPEPTIDASE (AFU_ORTHOLOGUE AFUA_4G13580)"/>
    <property type="match status" value="1"/>
</dbReference>
<dbReference type="EMBL" id="CP121196">
    <property type="protein sequence ID" value="XBH15416.1"/>
    <property type="molecule type" value="Genomic_DNA"/>
</dbReference>
<name>A0AAU7DDG4_9BACT</name>
<gene>
    <name evidence="9" type="primary">ggt</name>
    <name evidence="9" type="ORF">P8935_12635</name>
</gene>
<sequence length="560" mass="60653">MNSRKFVVTCLAFVFSAFCLSAQDRSYGRSVVATQYGIVATSQVAASQAGARVLEQGGSAIDAAIAANAVLNVTEPTSNGMGGDLFAIYWDVKTGKLYGLNASGWAPKTLTIEHLRGKGITEMPQEGIDSVTVPGVVDGWVKLHERWGRRPWRELFQPAIFYADHGFAVGEIIHAWWEGDTKGLMTNPESQRVFLPGGKAPAAGEVFRNPDVARAFRLVADQGEAAFYKGEIAKAILKTSDELGGTMTADDLAAYSAEWVEPIHTTYRDWTVYELPPNGDGIAALEMLNIMERAQPDPAGPHSPGELHDRIEAMKLAYADVKAYDGDPRFGKIPVEQLLSKQFAAKRAALIDPLRANCTVAPGALGTSDTTYFSVVDREGNILSIIQSNYNNFGSNVTVQGMGFALQNRGGLFSLDSKSPNALSGRKRPFHTIIPAFMQHGDEHIGFGIMGGLNQPLAHAQFVSNVVDYHMNIQAAMEEPRFTDRQQLGCRIVIESRVTQPTLDALTKMGHVLQVHPDYTSQMGRGQAVLHNSATGMNFGASDPRADGAAVPEQPDFAKP</sequence>
<reference evidence="9" key="1">
    <citation type="submission" date="2023-03" db="EMBL/GenBank/DDBJ databases">
        <title>Edaphobacter sp.</title>
        <authorList>
            <person name="Huber K.J."/>
            <person name="Papendorf J."/>
            <person name="Pilke C."/>
            <person name="Bunk B."/>
            <person name="Sproeer C."/>
            <person name="Pester M."/>
        </authorList>
    </citation>
    <scope>NUCLEOTIDE SEQUENCE</scope>
    <source>
        <strain evidence="9">DSM 110680</strain>
    </source>
</reference>
<feature type="region of interest" description="Disordered" evidence="7">
    <location>
        <begin position="535"/>
        <end position="560"/>
    </location>
</feature>
<dbReference type="AlphaFoldDB" id="A0AAU7DDG4"/>
<dbReference type="Gene3D" id="3.60.20.40">
    <property type="match status" value="1"/>
</dbReference>
<dbReference type="EC" id="3.4.19.13" evidence="6"/>
<dbReference type="Pfam" id="PF01019">
    <property type="entry name" value="G_glu_transpept"/>
    <property type="match status" value="1"/>
</dbReference>
<dbReference type="EC" id="2.3.2.2" evidence="6"/>